<dbReference type="EMBL" id="JBHSPA010000047">
    <property type="protein sequence ID" value="MFC5829585.1"/>
    <property type="molecule type" value="Genomic_DNA"/>
</dbReference>
<protein>
    <recommendedName>
        <fullName evidence="4">DUF3558 domain-containing protein</fullName>
    </recommendedName>
</protein>
<proteinExistence type="predicted"/>
<name>A0ABW1CXZ6_9ACTN</name>
<keyword evidence="3" id="KW-1185">Reference proteome</keyword>
<reference evidence="3" key="1">
    <citation type="journal article" date="2019" name="Int. J. Syst. Evol. Microbiol.">
        <title>The Global Catalogue of Microorganisms (GCM) 10K type strain sequencing project: providing services to taxonomists for standard genome sequencing and annotation.</title>
        <authorList>
            <consortium name="The Broad Institute Genomics Platform"/>
            <consortium name="The Broad Institute Genome Sequencing Center for Infectious Disease"/>
            <person name="Wu L."/>
            <person name="Ma J."/>
        </authorList>
    </citation>
    <scope>NUCLEOTIDE SEQUENCE [LARGE SCALE GENOMIC DNA]</scope>
    <source>
        <strain evidence="3">CCUG 53903</strain>
    </source>
</reference>
<dbReference type="Proteomes" id="UP001596058">
    <property type="component" value="Unassembled WGS sequence"/>
</dbReference>
<gene>
    <name evidence="2" type="ORF">ACFPZ3_37475</name>
</gene>
<sequence length="254" mass="27031">MAAAATVAVLGGGLIAVRNVGTQPPVALPPEPVGKVDVPAATPTAAPTLASTEPTAQASPSSTVTSTFPPLQDVPEVCDLLPESLTSRLAPLSVSEPGVSKDGYGAKRKDCGWNQKGYNMKGGYNESRSINVKVNVFPDHESALDDADFMWDSMRDQSGQTEAAPLSTKYGEIKQISDLGDEAYAIYSQHTVRRTAMAWILLIRGNATIDIHFHGTDNKGREILSDKNSRPVSEEKLLQGAEEIARETLKGLTG</sequence>
<evidence type="ECO:0000313" key="3">
    <source>
        <dbReference type="Proteomes" id="UP001596058"/>
    </source>
</evidence>
<feature type="region of interest" description="Disordered" evidence="1">
    <location>
        <begin position="45"/>
        <end position="69"/>
    </location>
</feature>
<evidence type="ECO:0008006" key="4">
    <source>
        <dbReference type="Google" id="ProtNLM"/>
    </source>
</evidence>
<dbReference type="RefSeq" id="WP_379519077.1">
    <property type="nucleotide sequence ID" value="NZ_JBHSPA010000047.1"/>
</dbReference>
<evidence type="ECO:0000256" key="1">
    <source>
        <dbReference type="SAM" id="MobiDB-lite"/>
    </source>
</evidence>
<accession>A0ABW1CXZ6</accession>
<comment type="caution">
    <text evidence="2">The sequence shown here is derived from an EMBL/GenBank/DDBJ whole genome shotgun (WGS) entry which is preliminary data.</text>
</comment>
<evidence type="ECO:0000313" key="2">
    <source>
        <dbReference type="EMBL" id="MFC5829585.1"/>
    </source>
</evidence>
<organism evidence="2 3">
    <name type="scientific">Nonomuraea insulae</name>
    <dbReference type="NCBI Taxonomy" id="1616787"/>
    <lineage>
        <taxon>Bacteria</taxon>
        <taxon>Bacillati</taxon>
        <taxon>Actinomycetota</taxon>
        <taxon>Actinomycetes</taxon>
        <taxon>Streptosporangiales</taxon>
        <taxon>Streptosporangiaceae</taxon>
        <taxon>Nonomuraea</taxon>
    </lineage>
</organism>